<proteinExistence type="predicted"/>
<keyword evidence="2" id="KW-1185">Reference proteome</keyword>
<comment type="caution">
    <text evidence="1">The sequence shown here is derived from an EMBL/GenBank/DDBJ whole genome shotgun (WGS) entry which is preliminary data.</text>
</comment>
<protein>
    <submittedName>
        <fullName evidence="1">Uncharacterized protein</fullName>
    </submittedName>
</protein>
<organism evidence="1 2">
    <name type="scientific">Saccharothrix hoggarensis</name>
    <dbReference type="NCBI Taxonomy" id="913853"/>
    <lineage>
        <taxon>Bacteria</taxon>
        <taxon>Bacillati</taxon>
        <taxon>Actinomycetota</taxon>
        <taxon>Actinomycetes</taxon>
        <taxon>Pseudonocardiales</taxon>
        <taxon>Pseudonocardiaceae</taxon>
        <taxon>Saccharothrix</taxon>
    </lineage>
</organism>
<evidence type="ECO:0000313" key="2">
    <source>
        <dbReference type="Proteomes" id="UP001597168"/>
    </source>
</evidence>
<reference evidence="2" key="1">
    <citation type="journal article" date="2019" name="Int. J. Syst. Evol. Microbiol.">
        <title>The Global Catalogue of Microorganisms (GCM) 10K type strain sequencing project: providing services to taxonomists for standard genome sequencing and annotation.</title>
        <authorList>
            <consortium name="The Broad Institute Genomics Platform"/>
            <consortium name="The Broad Institute Genome Sequencing Center for Infectious Disease"/>
            <person name="Wu L."/>
            <person name="Ma J."/>
        </authorList>
    </citation>
    <scope>NUCLEOTIDE SEQUENCE [LARGE SCALE GENOMIC DNA]</scope>
    <source>
        <strain evidence="2">CCUG 60214</strain>
    </source>
</reference>
<dbReference type="EMBL" id="JBHTLK010000066">
    <property type="protein sequence ID" value="MFD1148483.1"/>
    <property type="molecule type" value="Genomic_DNA"/>
</dbReference>
<dbReference type="Proteomes" id="UP001597168">
    <property type="component" value="Unassembled WGS sequence"/>
</dbReference>
<name>A0ABW3QUI0_9PSEU</name>
<dbReference type="RefSeq" id="WP_380723908.1">
    <property type="nucleotide sequence ID" value="NZ_JBHTLK010000066.1"/>
</dbReference>
<sequence length="127" mass="13514">MTNRYTGTIEAEHGCFLLQADDLPQTGAAGQYGALIVDPGSGQVELLTKCDDGPVHLTVEVHDSPAPPPPRAWAATATATVRWEGVATESGQQLTVGARSFTERFRGGIRRPTETDRATTTATRLHG</sequence>
<gene>
    <name evidence="1" type="ORF">ACFQ3T_15230</name>
</gene>
<evidence type="ECO:0000313" key="1">
    <source>
        <dbReference type="EMBL" id="MFD1148483.1"/>
    </source>
</evidence>
<accession>A0ABW3QUI0</accession>